<dbReference type="EMBL" id="AP017928">
    <property type="protein sequence ID" value="BBA34842.1"/>
    <property type="molecule type" value="Genomic_DNA"/>
</dbReference>
<evidence type="ECO:0000256" key="4">
    <source>
        <dbReference type="SAM" id="Phobius"/>
    </source>
</evidence>
<keyword evidence="4" id="KW-0472">Membrane</keyword>
<dbReference type="SUPFAM" id="SSF53448">
    <property type="entry name" value="Nucleotide-diphospho-sugar transferases"/>
    <property type="match status" value="1"/>
</dbReference>
<dbReference type="GO" id="GO:0016757">
    <property type="term" value="F:glycosyltransferase activity"/>
    <property type="evidence" value="ECO:0007669"/>
    <property type="project" value="UniProtKB-KW"/>
</dbReference>
<evidence type="ECO:0000256" key="2">
    <source>
        <dbReference type="ARBA" id="ARBA00022676"/>
    </source>
</evidence>
<evidence type="ECO:0000313" key="6">
    <source>
        <dbReference type="EMBL" id="BBA34842.1"/>
    </source>
</evidence>
<dbReference type="InterPro" id="IPR001173">
    <property type="entry name" value="Glyco_trans_2-like"/>
</dbReference>
<evidence type="ECO:0000256" key="1">
    <source>
        <dbReference type="ARBA" id="ARBA00006739"/>
    </source>
</evidence>
<protein>
    <submittedName>
        <fullName evidence="6">Putative Succinoglycan biosynthesis protein ExoA</fullName>
    </submittedName>
</protein>
<dbReference type="Pfam" id="PF00535">
    <property type="entry name" value="Glycos_transf_2"/>
    <property type="match status" value="1"/>
</dbReference>
<evidence type="ECO:0000313" key="7">
    <source>
        <dbReference type="Proteomes" id="UP000266313"/>
    </source>
</evidence>
<comment type="similarity">
    <text evidence="1">Belongs to the glycosyltransferase 2 family.</text>
</comment>
<dbReference type="Proteomes" id="UP000266313">
    <property type="component" value="Chromosome"/>
</dbReference>
<keyword evidence="7" id="KW-1185">Reference proteome</keyword>
<proteinExistence type="inferred from homology"/>
<dbReference type="KEGG" id="mmai:sS8_2897"/>
<keyword evidence="4" id="KW-1133">Transmembrane helix</keyword>
<evidence type="ECO:0000259" key="5">
    <source>
        <dbReference type="Pfam" id="PF00535"/>
    </source>
</evidence>
<dbReference type="CDD" id="cd02525">
    <property type="entry name" value="Succinoglycan_BP_ExoA"/>
    <property type="match status" value="1"/>
</dbReference>
<dbReference type="AlphaFoldDB" id="A0A250KTE9"/>
<dbReference type="RefSeq" id="WP_170161077.1">
    <property type="nucleotide sequence ID" value="NZ_AP017928.1"/>
</dbReference>
<keyword evidence="2" id="KW-0328">Glycosyltransferase</keyword>
<feature type="domain" description="Glycosyltransferase 2-like" evidence="5">
    <location>
        <begin position="8"/>
        <end position="146"/>
    </location>
</feature>
<feature type="transmembrane region" description="Helical" evidence="4">
    <location>
        <begin position="303"/>
        <end position="322"/>
    </location>
</feature>
<reference evidence="6 7" key="1">
    <citation type="submission" date="2016-12" db="EMBL/GenBank/DDBJ databases">
        <title>Genome sequencing of Methylocaldum marinum.</title>
        <authorList>
            <person name="Takeuchi M."/>
            <person name="Kamagata Y."/>
            <person name="Hiraoka S."/>
            <person name="Oshima K."/>
            <person name="Hattori M."/>
            <person name="Iwasaki W."/>
        </authorList>
    </citation>
    <scope>NUCLEOTIDE SEQUENCE [LARGE SCALE GENOMIC DNA]</scope>
    <source>
        <strain evidence="6 7">S8</strain>
    </source>
</reference>
<keyword evidence="3" id="KW-0808">Transferase</keyword>
<organism evidence="6 7">
    <name type="scientific">Methylocaldum marinum</name>
    <dbReference type="NCBI Taxonomy" id="1432792"/>
    <lineage>
        <taxon>Bacteria</taxon>
        <taxon>Pseudomonadati</taxon>
        <taxon>Pseudomonadota</taxon>
        <taxon>Gammaproteobacteria</taxon>
        <taxon>Methylococcales</taxon>
        <taxon>Methylococcaceae</taxon>
        <taxon>Methylocaldum</taxon>
    </lineage>
</organism>
<dbReference type="PANTHER" id="PTHR43630">
    <property type="entry name" value="POLY-BETA-1,6-N-ACETYL-D-GLUCOSAMINE SYNTHASE"/>
    <property type="match status" value="1"/>
</dbReference>
<evidence type="ECO:0000256" key="3">
    <source>
        <dbReference type="ARBA" id="ARBA00022679"/>
    </source>
</evidence>
<dbReference type="InterPro" id="IPR029044">
    <property type="entry name" value="Nucleotide-diphossugar_trans"/>
</dbReference>
<feature type="transmembrane region" description="Helical" evidence="4">
    <location>
        <begin position="267"/>
        <end position="291"/>
    </location>
</feature>
<keyword evidence="4" id="KW-0812">Transmembrane</keyword>
<accession>A0A250KTE9</accession>
<name>A0A250KTE9_9GAMM</name>
<gene>
    <name evidence="6" type="ORF">sS8_2897</name>
</gene>
<sequence>MSNRGLVSIIVPCRDEERFLAACLDSIIANDYPKDKLEVFVVDGESRDASVVIAESYARRYPFIRVLQNPGKTAPAGLNRGLRCAEGDIVMRMDVHVSYPPHYISTLVDWLNRTGAGNVGGICITRPANDSAIARAIAIALAHPFGVGNSYFRIGTSEPRWVDTVPFGCYRSEVFRQVGLFDEELVRNQDDEFNLRLIKHGLGILLVPDVASYYYARESLSRLWRMYFQYGYFKPLVARKIGGVLTVRQLIPAAFASSLIVTGLPAAWFFPAAIASGLIILAYTLAIIACAARVVPRHGCKPALALAVVFPVLHLSYGFGYLKGIMDFLVFRNKSPTNAIKVPLSR</sequence>
<dbReference type="PANTHER" id="PTHR43630:SF1">
    <property type="entry name" value="POLY-BETA-1,6-N-ACETYL-D-GLUCOSAMINE SYNTHASE"/>
    <property type="match status" value="1"/>
</dbReference>
<dbReference type="Gene3D" id="3.90.550.10">
    <property type="entry name" value="Spore Coat Polysaccharide Biosynthesis Protein SpsA, Chain A"/>
    <property type="match status" value="1"/>
</dbReference>